<dbReference type="InterPro" id="IPR052338">
    <property type="entry name" value="Transposase_5"/>
</dbReference>
<dbReference type="Pfam" id="PF01498">
    <property type="entry name" value="HTH_Tnp_Tc3_2"/>
    <property type="match status" value="1"/>
</dbReference>
<proteinExistence type="predicted"/>
<protein>
    <recommendedName>
        <fullName evidence="7">Tc1-like transposase DDE domain-containing protein</fullName>
    </recommendedName>
</protein>
<feature type="domain" description="Transposase Tc1-like" evidence="2">
    <location>
        <begin position="94"/>
        <end position="163"/>
    </location>
</feature>
<dbReference type="InterPro" id="IPR036388">
    <property type="entry name" value="WH-like_DNA-bd_sf"/>
</dbReference>
<dbReference type="PANTHER" id="PTHR23022">
    <property type="entry name" value="TRANSPOSABLE ELEMENT-RELATED"/>
    <property type="match status" value="1"/>
</dbReference>
<reference evidence="5" key="1">
    <citation type="thesis" date="2021" institute="BYU ScholarsArchive" country="Provo, UT, USA">
        <title>Applications of and Algorithms for Genome Assembly and Genomic Analyses with an Emphasis on Marine Teleosts.</title>
        <authorList>
            <person name="Pickett B.D."/>
        </authorList>
    </citation>
    <scope>NUCLEOTIDE SEQUENCE</scope>
    <source>
        <strain evidence="5">HI-2016</strain>
    </source>
</reference>
<evidence type="ECO:0000313" key="6">
    <source>
        <dbReference type="Proteomes" id="UP000824540"/>
    </source>
</evidence>
<evidence type="ECO:0000313" key="5">
    <source>
        <dbReference type="EMBL" id="KAG9335330.1"/>
    </source>
</evidence>
<dbReference type="InterPro" id="IPR047655">
    <property type="entry name" value="Transpos_IS630-like"/>
</dbReference>
<dbReference type="SUPFAM" id="SSF46689">
    <property type="entry name" value="Homeodomain-like"/>
    <property type="match status" value="1"/>
</dbReference>
<dbReference type="PANTHER" id="PTHR23022:SF135">
    <property type="entry name" value="SI:DKEY-77F5.3"/>
    <property type="match status" value="1"/>
</dbReference>
<evidence type="ECO:0000259" key="3">
    <source>
        <dbReference type="Pfam" id="PF13358"/>
    </source>
</evidence>
<feature type="region of interest" description="Disordered" evidence="1">
    <location>
        <begin position="72"/>
        <end position="92"/>
    </location>
</feature>
<organism evidence="5 6">
    <name type="scientific">Albula glossodonta</name>
    <name type="common">roundjaw bonefish</name>
    <dbReference type="NCBI Taxonomy" id="121402"/>
    <lineage>
        <taxon>Eukaryota</taxon>
        <taxon>Metazoa</taxon>
        <taxon>Chordata</taxon>
        <taxon>Craniata</taxon>
        <taxon>Vertebrata</taxon>
        <taxon>Euteleostomi</taxon>
        <taxon>Actinopterygii</taxon>
        <taxon>Neopterygii</taxon>
        <taxon>Teleostei</taxon>
        <taxon>Albuliformes</taxon>
        <taxon>Albulidae</taxon>
        <taxon>Albula</taxon>
    </lineage>
</organism>
<accession>A0A8T2N7F9</accession>
<dbReference type="Gene3D" id="1.10.10.10">
    <property type="entry name" value="Winged helix-like DNA-binding domain superfamily/Winged helix DNA-binding domain"/>
    <property type="match status" value="1"/>
</dbReference>
<keyword evidence="6" id="KW-1185">Reference proteome</keyword>
<name>A0A8T2N7F9_9TELE</name>
<dbReference type="Gene3D" id="3.30.420.10">
    <property type="entry name" value="Ribonuclease H-like superfamily/Ribonuclease H"/>
    <property type="match status" value="1"/>
</dbReference>
<dbReference type="InterPro" id="IPR036397">
    <property type="entry name" value="RNaseH_sf"/>
</dbReference>
<feature type="domain" description="Tc1-like transposase DDE" evidence="3">
    <location>
        <begin position="190"/>
        <end position="324"/>
    </location>
</feature>
<dbReference type="OrthoDB" id="3263820at2759"/>
<dbReference type="AlphaFoldDB" id="A0A8T2N7F9"/>
<dbReference type="Pfam" id="PF25787">
    <property type="entry name" value="HTH_SB"/>
    <property type="match status" value="1"/>
</dbReference>
<dbReference type="InterPro" id="IPR002492">
    <property type="entry name" value="Transposase_Tc1-like"/>
</dbReference>
<dbReference type="NCBIfam" id="NF033545">
    <property type="entry name" value="transpos_IS630"/>
    <property type="match status" value="1"/>
</dbReference>
<dbReference type="GO" id="GO:0015074">
    <property type="term" value="P:DNA integration"/>
    <property type="evidence" value="ECO:0007669"/>
    <property type="project" value="InterPro"/>
</dbReference>
<dbReference type="InterPro" id="IPR038717">
    <property type="entry name" value="Tc1-like_DDE_dom"/>
</dbReference>
<dbReference type="GO" id="GO:0003677">
    <property type="term" value="F:DNA binding"/>
    <property type="evidence" value="ECO:0007669"/>
    <property type="project" value="InterPro"/>
</dbReference>
<dbReference type="Proteomes" id="UP000824540">
    <property type="component" value="Unassembled WGS sequence"/>
</dbReference>
<dbReference type="InterPro" id="IPR057667">
    <property type="entry name" value="HTH_SB"/>
</dbReference>
<evidence type="ECO:0000259" key="2">
    <source>
        <dbReference type="Pfam" id="PF01498"/>
    </source>
</evidence>
<dbReference type="Pfam" id="PF13358">
    <property type="entry name" value="DDE_3"/>
    <property type="match status" value="1"/>
</dbReference>
<comment type="caution">
    <text evidence="5">The sequence shown here is derived from an EMBL/GenBank/DDBJ whole genome shotgun (WGS) entry which is preliminary data.</text>
</comment>
<gene>
    <name evidence="5" type="ORF">JZ751_005329</name>
</gene>
<feature type="domain" description="Sleeping Beauty transposase HTH" evidence="4">
    <location>
        <begin position="30"/>
        <end position="78"/>
    </location>
</feature>
<dbReference type="InterPro" id="IPR009057">
    <property type="entry name" value="Homeodomain-like_sf"/>
</dbReference>
<evidence type="ECO:0008006" key="7">
    <source>
        <dbReference type="Google" id="ProtNLM"/>
    </source>
</evidence>
<sequence>MGSRYVKFGVIALTLSHTGHWEFNMAPHVKELSEDLKKRIVVLHKDGLGFKKIANTLKLSRSTVAKTIQRFNRTGSTQNRPRHGRPKKLNERAQRHIQRLSLENRRMSAASIAAEVEGVGGQPVSAQTIRHTQHQIGLHGCRPRRKPLIKMMHKKARKQFAKDKQTKDMDYWNHVLWSFETKINLFGSDCVKRVWRQPGEEYKDKCVLPTVKHGGGSVMVWGCMSAASTGELQFIEGTMNANMYCDILKQSMIPSLRKLGRRAVFQHDNDPKHTSKTTTALLKKLRVKVMDWPSLSPDLNPIEHLWGILKQKVDVRKVSNIHQLCDVVMEEWKRIPVATCEALVNSMPKRVKAGAAHSVQATDPGFSKTAPDHHTSSSCLTVDVTHCGTILSPTRRCTKIPRASLSYSDILALAFLLQLVLSNLQLDVCSWHRDTEEKNNLNPAQRGVCSVKLVWNLVRDAVEGQCASWTVHTHSYSVHTHSFTIIIITLSCSAQCVYEVQCGNSLYLQQCVHEVQCGNSLYLQQCVYEVQCGNSLYLQQCVYEVQCGNSLYLQQCKCVQFSSREYSHS</sequence>
<evidence type="ECO:0000256" key="1">
    <source>
        <dbReference type="SAM" id="MobiDB-lite"/>
    </source>
</evidence>
<evidence type="ECO:0000259" key="4">
    <source>
        <dbReference type="Pfam" id="PF25787"/>
    </source>
</evidence>
<dbReference type="GO" id="GO:0006313">
    <property type="term" value="P:DNA transposition"/>
    <property type="evidence" value="ECO:0007669"/>
    <property type="project" value="InterPro"/>
</dbReference>
<dbReference type="EMBL" id="JAFBMS010000122">
    <property type="protein sequence ID" value="KAG9335330.1"/>
    <property type="molecule type" value="Genomic_DNA"/>
</dbReference>